<reference evidence="2" key="1">
    <citation type="journal article" date="2020" name="Ecol. Evol.">
        <title>Genome structure and content of the rice root-knot nematode (Meloidogyne graminicola).</title>
        <authorList>
            <person name="Phan N.T."/>
            <person name="Danchin E.G.J."/>
            <person name="Klopp C."/>
            <person name="Perfus-Barbeoch L."/>
            <person name="Kozlowski D.K."/>
            <person name="Koutsovoulos G.D."/>
            <person name="Lopez-Roques C."/>
            <person name="Bouchez O."/>
            <person name="Zahm M."/>
            <person name="Besnard G."/>
            <person name="Bellafiore S."/>
        </authorList>
    </citation>
    <scope>NUCLEOTIDE SEQUENCE</scope>
    <source>
        <strain evidence="2">VN-18</strain>
    </source>
</reference>
<sequence length="375" mass="45627">MKKRTEKRINNKKNLKEKKEINEINKDFILKENLEYFIEENHLIELYKEFIKFPSIEKQKELNIAIFIYEINIRYNWLKQIENEWPKIYKLIFDLNKENKVLNKLIEKLINFKENDLKLNIIEDLNKFEIYLFKLLKELIYVIEGIWDGRQNNLNNKIKEIENIKKQLKYLLIIKALNKEEENNKWENLNKEEKNKIVWNLFNEEIITEKYKLINEIDKYLDNWKIIKTQKLIDNQIIDNFELPKYINPETFQQIYFDYKNENLTSEELEDILKKQFRDPELTENNLKIIRSSIFEWAGIINQEIKFLIGGSYMFGIDIINSDIDLIIAFKDDEINGKNKFFGTERSICEGQKEENCKDKSLYCLLCKVYKYIFI</sequence>
<feature type="coiled-coil region" evidence="1">
    <location>
        <begin position="151"/>
        <end position="196"/>
    </location>
</feature>
<accession>A0A8S9ZGH8</accession>
<dbReference type="AlphaFoldDB" id="A0A8S9ZGH8"/>
<comment type="caution">
    <text evidence="2">The sequence shown here is derived from an EMBL/GenBank/DDBJ whole genome shotgun (WGS) entry which is preliminary data.</text>
</comment>
<name>A0A8S9ZGH8_9BILA</name>
<dbReference type="InterPro" id="IPR043519">
    <property type="entry name" value="NT_sf"/>
</dbReference>
<protein>
    <submittedName>
        <fullName evidence="2">Uncharacterized protein</fullName>
    </submittedName>
</protein>
<dbReference type="SUPFAM" id="SSF81301">
    <property type="entry name" value="Nucleotidyltransferase"/>
    <property type="match status" value="1"/>
</dbReference>
<organism evidence="2 3">
    <name type="scientific">Meloidogyne graminicola</name>
    <dbReference type="NCBI Taxonomy" id="189291"/>
    <lineage>
        <taxon>Eukaryota</taxon>
        <taxon>Metazoa</taxon>
        <taxon>Ecdysozoa</taxon>
        <taxon>Nematoda</taxon>
        <taxon>Chromadorea</taxon>
        <taxon>Rhabditida</taxon>
        <taxon>Tylenchina</taxon>
        <taxon>Tylenchomorpha</taxon>
        <taxon>Tylenchoidea</taxon>
        <taxon>Meloidogynidae</taxon>
        <taxon>Meloidogyninae</taxon>
        <taxon>Meloidogyne</taxon>
    </lineage>
</organism>
<gene>
    <name evidence="2" type="ORF">Mgra_00008128</name>
</gene>
<dbReference type="OrthoDB" id="10668024at2759"/>
<evidence type="ECO:0000313" key="3">
    <source>
        <dbReference type="Proteomes" id="UP000605970"/>
    </source>
</evidence>
<proteinExistence type="predicted"/>
<evidence type="ECO:0000256" key="1">
    <source>
        <dbReference type="SAM" id="Coils"/>
    </source>
</evidence>
<keyword evidence="3" id="KW-1185">Reference proteome</keyword>
<evidence type="ECO:0000313" key="2">
    <source>
        <dbReference type="EMBL" id="KAF7632434.1"/>
    </source>
</evidence>
<dbReference type="EMBL" id="JABEBT010000102">
    <property type="protein sequence ID" value="KAF7632434.1"/>
    <property type="molecule type" value="Genomic_DNA"/>
</dbReference>
<dbReference type="Proteomes" id="UP000605970">
    <property type="component" value="Unassembled WGS sequence"/>
</dbReference>
<keyword evidence="1" id="KW-0175">Coiled coil</keyword>